<dbReference type="Pfam" id="PF13516">
    <property type="entry name" value="LRR_6"/>
    <property type="match status" value="1"/>
</dbReference>
<dbReference type="PaxDb" id="2711-XP_006489918.1"/>
<evidence type="ECO:0000256" key="5">
    <source>
        <dbReference type="ARBA" id="ARBA00022737"/>
    </source>
</evidence>
<dbReference type="Pfam" id="PF00560">
    <property type="entry name" value="LRR_1"/>
    <property type="match status" value="1"/>
</dbReference>
<sequence>MLNLSGNSFNNTILSSLTHLSSLRSLNLNGNSLEGSIDVKEFDSLRDLEELDIGENKIDKFVVSKELYLDDTGFKGTLDIREFDSFNNLEVLDMSYNKIDNLVVPQ</sequence>
<evidence type="ECO:0000256" key="7">
    <source>
        <dbReference type="ARBA" id="ARBA00023136"/>
    </source>
</evidence>
<keyword evidence="2" id="KW-0433">Leucine-rich repeat</keyword>
<organism evidence="10 11">
    <name type="scientific">Citrus sinensis</name>
    <name type="common">Sweet orange</name>
    <name type="synonym">Citrus aurantium var. sinensis</name>
    <dbReference type="NCBI Taxonomy" id="2711"/>
    <lineage>
        <taxon>Eukaryota</taxon>
        <taxon>Viridiplantae</taxon>
        <taxon>Streptophyta</taxon>
        <taxon>Embryophyta</taxon>
        <taxon>Tracheophyta</taxon>
        <taxon>Spermatophyta</taxon>
        <taxon>Magnoliopsida</taxon>
        <taxon>eudicotyledons</taxon>
        <taxon>Gunneridae</taxon>
        <taxon>Pentapetalae</taxon>
        <taxon>rosids</taxon>
        <taxon>malvids</taxon>
        <taxon>Sapindales</taxon>
        <taxon>Rutaceae</taxon>
        <taxon>Aurantioideae</taxon>
        <taxon>Citrus</taxon>
    </lineage>
</organism>
<dbReference type="Gene3D" id="3.80.10.10">
    <property type="entry name" value="Ribonuclease Inhibitor"/>
    <property type="match status" value="1"/>
</dbReference>
<evidence type="ECO:0000256" key="4">
    <source>
        <dbReference type="ARBA" id="ARBA00022729"/>
    </source>
</evidence>
<dbReference type="PANTHER" id="PTHR27000">
    <property type="entry name" value="LEUCINE-RICH REPEAT RECEPTOR-LIKE PROTEIN KINASE FAMILY PROTEIN-RELATED"/>
    <property type="match status" value="1"/>
</dbReference>
<dbReference type="PANTHER" id="PTHR27000:SF757">
    <property type="entry name" value="(WILD MALAYSIAN BANANA) HYPOTHETICAL PROTEIN"/>
    <property type="match status" value="1"/>
</dbReference>
<evidence type="ECO:0000256" key="3">
    <source>
        <dbReference type="ARBA" id="ARBA00022692"/>
    </source>
</evidence>
<keyword evidence="3" id="KW-0812">Transmembrane</keyword>
<dbReference type="SUPFAM" id="SSF52058">
    <property type="entry name" value="L domain-like"/>
    <property type="match status" value="1"/>
</dbReference>
<dbReference type="EMBL" id="KK789633">
    <property type="protein sequence ID" value="KDO37792.1"/>
    <property type="molecule type" value="Genomic_DNA"/>
</dbReference>
<dbReference type="InterPro" id="IPR025875">
    <property type="entry name" value="Leu-rich_rpt_4"/>
</dbReference>
<evidence type="ECO:0000256" key="9">
    <source>
        <dbReference type="ARBA" id="ARBA00023180"/>
    </source>
</evidence>
<keyword evidence="7" id="KW-0472">Membrane</keyword>
<keyword evidence="11" id="KW-1185">Reference proteome</keyword>
<dbReference type="Proteomes" id="UP000027120">
    <property type="component" value="Unassembled WGS sequence"/>
</dbReference>
<keyword evidence="5" id="KW-0677">Repeat</keyword>
<comment type="subcellular location">
    <subcellularLocation>
        <location evidence="1">Membrane</location>
        <topology evidence="1">Single-pass type I membrane protein</topology>
    </subcellularLocation>
</comment>
<dbReference type="GO" id="GO:0016020">
    <property type="term" value="C:membrane"/>
    <property type="evidence" value="ECO:0007669"/>
    <property type="project" value="UniProtKB-SubCell"/>
</dbReference>
<keyword evidence="6" id="KW-1133">Transmembrane helix</keyword>
<evidence type="ECO:0000313" key="10">
    <source>
        <dbReference type="EMBL" id="KDO37792.1"/>
    </source>
</evidence>
<feature type="non-terminal residue" evidence="10">
    <location>
        <position position="106"/>
    </location>
</feature>
<gene>
    <name evidence="10" type="ORF">CISIN_1g0046172mg</name>
</gene>
<dbReference type="InterPro" id="IPR032675">
    <property type="entry name" value="LRR_dom_sf"/>
</dbReference>
<proteinExistence type="predicted"/>
<evidence type="ECO:0000256" key="1">
    <source>
        <dbReference type="ARBA" id="ARBA00004479"/>
    </source>
</evidence>
<evidence type="ECO:0000313" key="11">
    <source>
        <dbReference type="Proteomes" id="UP000027120"/>
    </source>
</evidence>
<evidence type="ECO:0000256" key="2">
    <source>
        <dbReference type="ARBA" id="ARBA00022614"/>
    </source>
</evidence>
<evidence type="ECO:0008006" key="12">
    <source>
        <dbReference type="Google" id="ProtNLM"/>
    </source>
</evidence>
<name>A0A067DFJ5_CITSI</name>
<accession>A0A067DFJ5</accession>
<reference evidence="10 11" key="1">
    <citation type="submission" date="2014-04" db="EMBL/GenBank/DDBJ databases">
        <authorList>
            <consortium name="International Citrus Genome Consortium"/>
            <person name="Gmitter F."/>
            <person name="Chen C."/>
            <person name="Farmerie W."/>
            <person name="Harkins T."/>
            <person name="Desany B."/>
            <person name="Mohiuddin M."/>
            <person name="Kodira C."/>
            <person name="Borodovsky M."/>
            <person name="Lomsadze A."/>
            <person name="Burns P."/>
            <person name="Jenkins J."/>
            <person name="Prochnik S."/>
            <person name="Shu S."/>
            <person name="Chapman J."/>
            <person name="Pitluck S."/>
            <person name="Schmutz J."/>
            <person name="Rokhsar D."/>
        </authorList>
    </citation>
    <scope>NUCLEOTIDE SEQUENCE</scope>
</reference>
<evidence type="ECO:0000256" key="8">
    <source>
        <dbReference type="ARBA" id="ARBA00023170"/>
    </source>
</evidence>
<dbReference type="InterPro" id="IPR001611">
    <property type="entry name" value="Leu-rich_rpt"/>
</dbReference>
<keyword evidence="8" id="KW-0675">Receptor</keyword>
<evidence type="ECO:0000256" key="6">
    <source>
        <dbReference type="ARBA" id="ARBA00022989"/>
    </source>
</evidence>
<keyword evidence="4" id="KW-0732">Signal</keyword>
<dbReference type="Pfam" id="PF12799">
    <property type="entry name" value="LRR_4"/>
    <property type="match status" value="1"/>
</dbReference>
<keyword evidence="9" id="KW-0325">Glycoprotein</keyword>
<protein>
    <recommendedName>
        <fullName evidence="12">Leucine-rich repeat-containing N-terminal plant-type domain-containing protein</fullName>
    </recommendedName>
</protein>
<dbReference type="AlphaFoldDB" id="A0A067DFJ5"/>